<evidence type="ECO:0000256" key="3">
    <source>
        <dbReference type="SAM" id="Coils"/>
    </source>
</evidence>
<dbReference type="Pfam" id="PF25037">
    <property type="entry name" value="VPS13_C"/>
    <property type="match status" value="1"/>
</dbReference>
<keyword evidence="6" id="KW-1185">Reference proteome</keyword>
<dbReference type="GO" id="GO:0006623">
    <property type="term" value="P:protein targeting to vacuole"/>
    <property type="evidence" value="ECO:0007669"/>
    <property type="project" value="TreeGrafter"/>
</dbReference>
<evidence type="ECO:0000313" key="5">
    <source>
        <dbReference type="EMBL" id="CAD8204171.1"/>
    </source>
</evidence>
<evidence type="ECO:0000313" key="6">
    <source>
        <dbReference type="Proteomes" id="UP000689195"/>
    </source>
</evidence>
<evidence type="ECO:0000256" key="2">
    <source>
        <dbReference type="ARBA" id="ARBA00022448"/>
    </source>
</evidence>
<dbReference type="InterPro" id="IPR056748">
    <property type="entry name" value="VPS13-like_C"/>
</dbReference>
<feature type="coiled-coil region" evidence="3">
    <location>
        <begin position="946"/>
        <end position="980"/>
    </location>
</feature>
<comment type="caution">
    <text evidence="5">The sequence shown here is derived from an EMBL/GenBank/DDBJ whole genome shotgun (WGS) entry which is preliminary data.</text>
</comment>
<dbReference type="OrthoDB" id="272810at2759"/>
<protein>
    <recommendedName>
        <fullName evidence="4">PH domain-containing protein</fullName>
    </recommendedName>
</protein>
<dbReference type="InterPro" id="IPR026854">
    <property type="entry name" value="VPS13_N"/>
</dbReference>
<comment type="similarity">
    <text evidence="1">Belongs to the VPS13 family.</text>
</comment>
<sequence>MFEKLIENLLQSILGEYIEGLDQQSLKVGIWSGEAKIENLKLKSDAFIKLDLPFIVKYSRLGTLNLNIPWKNLASAPIKANLDTLYLIITPQQASDWKFGSITGADKLIQVDQFKQKLLERIANKEQQDGMMQRIIIRVIENLQIRIQNIHIRVEDQQISYGFVLQNFTLLTVNEQGVEQFIDRTSNKNQSLIKSLQISNIGFYWQWKGGIQYDVIKFQEEIPKNDYLFRLSLQSKVVQPPKQSENLPDYRFDLDLQSFDIHFSKPQVQQILNLTDYLNSYNRAKISFQKQQQMIQPLDEMDKNRIKQILQLVQLDKKYNDGLKKEQKQELYIILEKTQIEEIKPIVLEVIKEQQYEDMKQKALKKKQPQGFLQNWFGRGKQQQQNETPTLLEEESDEIYKFLQQNFSEDESQQVNQGKITQIVVNGKMRQGTITLSNPRQQKVDEIKILFQDLICDLKSDKDLNLNLSLIDMIVLFNNQQFLTNTSNDKSKPIFLLNFKIIESISTYIQLETRSSKLRFHPDVITVLSDFSDVELKSNQIKNMADDRIQELKQNAQAALAKQVIVEKNRWVNITMDQFYFELPLNNSQESWLFCPGLVNINSSIVNSQELYKIQLSNIGLKHQSQTQYSVINNFNIVLDVVLPNQQNQNLIVNANIQDIITNMNPQIYQKLTKIGDCFTPTVSAEEYKKQNKSEEIEKTKIIENAIKIAPLYIKEGQLNQWVKYTCVLSGSYLYFYSNPKSQQPSFIKYLKNSNIIEKGQDEFKMNVLIIKIENNQFEIGVQNQSQIQDWIQKISSLKDEELELFKQLEDKQDKQQIKPIEFEKIINFTISIVQINLQDSNSKQFLVMKTKDLSLKMKMHSEFLQVQLTLSGLQLQDSLRQYHNQQLENLIISEKENGQLIEILFHQTNRNSKNYQDIDQQIELKFGRLHINFKSETFAYLIQFINSNNNNENKQEKQLEKIEKEFLEAEKQFLLLKLNVQINQISLSIVHEITKLPFVDIQFQNSFIEMLKYQDELQMQVHLGNLQINDLTNHPYTLTQEEDYHLIKSNQIVGIKQKGESLLFVKIILIEPLSKKAQLNRDIITVDAKISQIVADYQQQPILRIIDYIQNLQEPFTNPNSFKVQDYQIDNQINQKVQSSRILIQPSKEESIKITSDPPRMKIRVQIDNPQIIIRNKFSNEFMIINLGQISVSNQHQLINQFYKEIYTIQITQLNIIGECDNKKGVIASDFNLLLSVTLPDLVQYYKQIHNKVEETIYISCEMSQFILNIDRNTMKLINRLVAYNFTLNDSFNEYVLLNAEKSNQINQEQQKIILKQDVEKKIRNQDYFLKFKLKIINISIFLCLHRPLIRLSIVDSNIEFNMKKDDKKELVIQISSFNSCVYEQVNGYFISKPLIGIQEEKQYDNLNDLTNLIKNASSSEQESGKIEMYINPTQNKTHNKLYLTFGSFLLTIQTKIILQTLTIFESEQLNPFVNEKLKEYQYKYDQYLRSQQKEEEVYPTDSQIFITLGDVIIAIPSNDDSILTFTGKFNIIMNTHDTMNADELLCIIKEKGLNEYDLIGMNFKIKSSVSIEQVQAYIASKKQLYSKQFNLLDNKRQIIWPFTMLLNQSQQLVLSENLDSLVEKQSIKLSLSPFEFRIAFTDVLFIQNQINNQLQIINDLTNNDVKQQQKQEQNKQQQNNLQNFDLVIDGIDIIILNDIENYYQYIMNFKLYQTETKLEQTSRNFKFLINFPIQLYYFNQNIGFWEPIIERCVISIVYQKDLTGFDLVGENQLDVQIKEGVNINISTQMIQTVYSALTILTQNLQDKNKNHISCQKNSYAKYAIYNQLGKDVLCETQDNTIIIAQHNDYKDFDVKNSKSNNSVSLQIQGDKNPFEILNWNIDKLQQKIKKIGDNSPVLIKNFFDQLKNQRVIYLSSEYIFENNTQTHLDIVFKNSKGNLQISKLQPYMQVQIEKHVTYQPNQFVLPQDFLQSDFYIRKANNNQEKSQSYNVKYLNKCYENKEGLKLWLNENFIITLNVRKDPEFYGRYIIYIQPNFRLQNLMPFPVTITTLYENKEGDVIKLQPLQYLDEHQIKSIKENHSILISIDSYKSSKPIPLLNSRNFKLQQNVINLVGEEWQGSSGGKSELVLEYNYNLFNQSGLCSAVLFAQDFIKNETQYEYVVFQGKNAQYTSIGGQRQGSKIRPLILNNTTQQNELKFSDRVTPQFPSLTPAQINSIGTSTSDIIIKRQEHYYVAPLAVTSEIKLIQQTCQKVVTVRNRIILVNNSDHSVCIKQLKAFEIKPYQRLPLEICFGDKMPTSAEGIYQFQFTFIEDYNWSWSGQIECNQIGVFYLQLRSLKFPEIRKFAQIDINESNGILFVVISETKHDQTPYRITNQSKMIQVTILNLPVCLDYNQDCYFAWDEPTKQNEVQLVICPKVSQYEIIEYQFQIDKITEAKFFVIRSQIPNDAGKIFVKLKTEINGFTRHTQFLDSSEEELQRYKENSGKIVREPQQLKFDIMISQINISLIDNHIAYPSEIVNIVLYQSEAILLINKQNKAIFQFKLSGLQIDNTSQLHPLFPVLLTLLPSGKVKQQFPILNVLVQMNLQAKQLQLIEKFSLETNRLAIKINDTVIKTLLNTINKITQIIESQQQKLQQKFDWKHCPLPDKLIPTYFGSITIYPIIIQVTVQWGRKDKDQDTDNPMFTSLLSGVGFQLVSVDEAEIVLKGIQMDDVFDSINGLRIKLTQRYLPDIYKQLPAILGSLAVIGNPTKLLKNIVSGMQDLFERPIEGFTKGPLEGGMGVITGATSLVSHTVSGVFNSVKNVVGTISSGLSKVTMDENYQQQRQIQNQQQARNVTSGIQEGSVSLVKGVAGGIAGFFSKPIQGAQQDGASGLLKGLWQGTSGLIIKPVTGVLDVISKTSEGVKNQLSSDEQPNNNRIRYMRPFYESDGYFKEYNWVEAECYEVIKGIKKGKYENHRLLRVVTIERDKKSFGLILTDTSLILFDLDEHLKLWSILYEDIENISFSGNVIQLKNKKSKRAFQGKSITQLTMSSSNQSQQITEEIKFMKQQL</sequence>
<dbReference type="PANTHER" id="PTHR16166">
    <property type="entry name" value="VACUOLAR PROTEIN SORTING-ASSOCIATED PROTEIN VPS13"/>
    <property type="match status" value="1"/>
</dbReference>
<dbReference type="PANTHER" id="PTHR16166:SF93">
    <property type="entry name" value="INTERMEMBRANE LIPID TRANSFER PROTEIN VPS13"/>
    <property type="match status" value="1"/>
</dbReference>
<evidence type="ECO:0000256" key="1">
    <source>
        <dbReference type="ARBA" id="ARBA00006545"/>
    </source>
</evidence>
<organism evidence="5 6">
    <name type="scientific">Paramecium pentaurelia</name>
    <dbReference type="NCBI Taxonomy" id="43138"/>
    <lineage>
        <taxon>Eukaryota</taxon>
        <taxon>Sar</taxon>
        <taxon>Alveolata</taxon>
        <taxon>Ciliophora</taxon>
        <taxon>Intramacronucleata</taxon>
        <taxon>Oligohymenophorea</taxon>
        <taxon>Peniculida</taxon>
        <taxon>Parameciidae</taxon>
        <taxon>Paramecium</taxon>
    </lineage>
</organism>
<evidence type="ECO:0000259" key="4">
    <source>
        <dbReference type="SMART" id="SM00233"/>
    </source>
</evidence>
<dbReference type="EMBL" id="CAJJDO010000136">
    <property type="protein sequence ID" value="CAD8204171.1"/>
    <property type="molecule type" value="Genomic_DNA"/>
</dbReference>
<dbReference type="GO" id="GO:0045053">
    <property type="term" value="P:protein retention in Golgi apparatus"/>
    <property type="evidence" value="ECO:0007669"/>
    <property type="project" value="TreeGrafter"/>
</dbReference>
<dbReference type="InterPro" id="IPR001849">
    <property type="entry name" value="PH_domain"/>
</dbReference>
<name>A0A8S1XSD1_9CILI</name>
<proteinExistence type="inferred from homology"/>
<accession>A0A8S1XSD1</accession>
<dbReference type="Pfam" id="PF00169">
    <property type="entry name" value="PH"/>
    <property type="match status" value="1"/>
</dbReference>
<reference evidence="5" key="1">
    <citation type="submission" date="2021-01" db="EMBL/GenBank/DDBJ databases">
        <authorList>
            <consortium name="Genoscope - CEA"/>
            <person name="William W."/>
        </authorList>
    </citation>
    <scope>NUCLEOTIDE SEQUENCE</scope>
</reference>
<dbReference type="Pfam" id="PF12624">
    <property type="entry name" value="VPS13_N"/>
    <property type="match status" value="1"/>
</dbReference>
<dbReference type="Proteomes" id="UP000689195">
    <property type="component" value="Unassembled WGS sequence"/>
</dbReference>
<feature type="domain" description="PH" evidence="4">
    <location>
        <begin position="706"/>
        <end position="802"/>
    </location>
</feature>
<dbReference type="SMART" id="SM00233">
    <property type="entry name" value="PH"/>
    <property type="match status" value="1"/>
</dbReference>
<gene>
    <name evidence="5" type="ORF">PPENT_87.1.T1360073</name>
</gene>
<dbReference type="InterPro" id="IPR026847">
    <property type="entry name" value="VPS13"/>
</dbReference>
<keyword evidence="2" id="KW-0813">Transport</keyword>
<keyword evidence="3" id="KW-0175">Coiled coil</keyword>
<feature type="coiled-coil region" evidence="3">
    <location>
        <begin position="542"/>
        <end position="569"/>
    </location>
</feature>